<evidence type="ECO:0000256" key="1">
    <source>
        <dbReference type="SAM" id="MobiDB-lite"/>
    </source>
</evidence>
<evidence type="ECO:0000313" key="3">
    <source>
        <dbReference type="Proteomes" id="UP000652760"/>
    </source>
</evidence>
<protein>
    <submittedName>
        <fullName evidence="2">Uncharacterized protein</fullName>
    </submittedName>
</protein>
<sequence>MRDLFARWAGPVTPPGHTGYTAPKTGCNRKKSSDINAVTLVTPVTPENWALRHAERSQDLLDAFEERAAILEFDGRLSRSEAERRARLEVSGQAAAG</sequence>
<dbReference type="Proteomes" id="UP000652760">
    <property type="component" value="Unassembled WGS sequence"/>
</dbReference>
<feature type="region of interest" description="Disordered" evidence="1">
    <location>
        <begin position="1"/>
        <end position="28"/>
    </location>
</feature>
<comment type="caution">
    <text evidence="2">The sequence shown here is derived from an EMBL/GenBank/DDBJ whole genome shotgun (WGS) entry which is preliminary data.</text>
</comment>
<evidence type="ECO:0000313" key="2">
    <source>
        <dbReference type="EMBL" id="MBK1839967.1"/>
    </source>
</evidence>
<dbReference type="RefSeq" id="WP_200196241.1">
    <property type="nucleotide sequence ID" value="NZ_JAENHM010000060.1"/>
</dbReference>
<accession>A0ABS1F9B0</accession>
<reference evidence="3" key="1">
    <citation type="submission" date="2021-01" db="EMBL/GenBank/DDBJ databases">
        <title>Genome public.</title>
        <authorList>
            <person name="Liu C."/>
            <person name="Sun Q."/>
        </authorList>
    </citation>
    <scope>NUCLEOTIDE SEQUENCE [LARGE SCALE GENOMIC DNA]</scope>
    <source>
        <strain evidence="3">YIM B02556</strain>
    </source>
</reference>
<keyword evidence="3" id="KW-1185">Reference proteome</keyword>
<organism evidence="2 3">
    <name type="scientific">Azospirillum endophyticum</name>
    <dbReference type="NCBI Taxonomy" id="2800326"/>
    <lineage>
        <taxon>Bacteria</taxon>
        <taxon>Pseudomonadati</taxon>
        <taxon>Pseudomonadota</taxon>
        <taxon>Alphaproteobacteria</taxon>
        <taxon>Rhodospirillales</taxon>
        <taxon>Azospirillaceae</taxon>
        <taxon>Azospirillum</taxon>
    </lineage>
</organism>
<dbReference type="EMBL" id="JAENHM010000060">
    <property type="protein sequence ID" value="MBK1839967.1"/>
    <property type="molecule type" value="Genomic_DNA"/>
</dbReference>
<proteinExistence type="predicted"/>
<gene>
    <name evidence="2" type="ORF">JHL17_21405</name>
</gene>
<name>A0ABS1F9B0_9PROT</name>